<name>A0AAN8YUZ9_9MAGN</name>
<dbReference type="Proteomes" id="UP001370490">
    <property type="component" value="Unassembled WGS sequence"/>
</dbReference>
<dbReference type="AlphaFoldDB" id="A0AAN8YUZ9"/>
<evidence type="ECO:0000313" key="2">
    <source>
        <dbReference type="Proteomes" id="UP001370490"/>
    </source>
</evidence>
<proteinExistence type="predicted"/>
<dbReference type="InterPro" id="IPR045197">
    <property type="entry name" value="NUP210-like"/>
</dbReference>
<dbReference type="PANTHER" id="PTHR23019">
    <property type="entry name" value="NUCLEAR PORE MEMBRANE GLYCOPROTEIN GP210-RELATED"/>
    <property type="match status" value="1"/>
</dbReference>
<keyword evidence="2" id="KW-1185">Reference proteome</keyword>
<evidence type="ECO:0000313" key="1">
    <source>
        <dbReference type="EMBL" id="KAK6913410.1"/>
    </source>
</evidence>
<protein>
    <submittedName>
        <fullName evidence="1">Uncharacterized protein</fullName>
    </submittedName>
</protein>
<dbReference type="PANTHER" id="PTHR23019:SF0">
    <property type="entry name" value="NUCLEAR PORE MEMBRANE GLYCOPROTEIN 210"/>
    <property type="match status" value="1"/>
</dbReference>
<dbReference type="EMBL" id="JBAMMX010000027">
    <property type="protein sequence ID" value="KAK6913410.1"/>
    <property type="molecule type" value="Genomic_DNA"/>
</dbReference>
<accession>A0AAN8YUZ9</accession>
<sequence>MGEGFDMKVKLQFMWQLIPETDGLPANLVHVPFKASPLSDCGGLCGSLKGVFCDLYVVKETGIGHEIDSVHLHEPKFEYMADKIVLTVEETISIDPPSPVFVLIGATIYYSLKVLGENAPHAIKLSSPYHRWPVMNSSVAQVDPLMGSTHSMSLGETTIIAEDIRVAGHMQTLSLHVVLPDFICSYLSPLSASGNPIDGVKAILSAAHWYVVSGGNILST</sequence>
<comment type="caution">
    <text evidence="1">The sequence shown here is derived from an EMBL/GenBank/DDBJ whole genome shotgun (WGS) entry which is preliminary data.</text>
</comment>
<gene>
    <name evidence="1" type="ORF">RJ641_023011</name>
</gene>
<reference evidence="1 2" key="1">
    <citation type="submission" date="2023-12" db="EMBL/GenBank/DDBJ databases">
        <title>A high-quality genome assembly for Dillenia turbinata (Dilleniales).</title>
        <authorList>
            <person name="Chanderbali A."/>
        </authorList>
    </citation>
    <scope>NUCLEOTIDE SEQUENCE [LARGE SCALE GENOMIC DNA]</scope>
    <source>
        <strain evidence="1">LSX21</strain>
        <tissue evidence="1">Leaf</tissue>
    </source>
</reference>
<organism evidence="1 2">
    <name type="scientific">Dillenia turbinata</name>
    <dbReference type="NCBI Taxonomy" id="194707"/>
    <lineage>
        <taxon>Eukaryota</taxon>
        <taxon>Viridiplantae</taxon>
        <taxon>Streptophyta</taxon>
        <taxon>Embryophyta</taxon>
        <taxon>Tracheophyta</taxon>
        <taxon>Spermatophyta</taxon>
        <taxon>Magnoliopsida</taxon>
        <taxon>eudicotyledons</taxon>
        <taxon>Gunneridae</taxon>
        <taxon>Pentapetalae</taxon>
        <taxon>Dilleniales</taxon>
        <taxon>Dilleniaceae</taxon>
        <taxon>Dillenia</taxon>
    </lineage>
</organism>